<dbReference type="InterPro" id="IPR055677">
    <property type="entry name" value="DUF7253"/>
</dbReference>
<dbReference type="EMBL" id="BK032756">
    <property type="protein sequence ID" value="DAF58569.1"/>
    <property type="molecule type" value="Genomic_DNA"/>
</dbReference>
<feature type="domain" description="DUF7253" evidence="1">
    <location>
        <begin position="9"/>
        <end position="100"/>
    </location>
</feature>
<organism evidence="2">
    <name type="scientific">Siphoviridae sp. ctGpg14</name>
    <dbReference type="NCBI Taxonomy" id="2827824"/>
    <lineage>
        <taxon>Viruses</taxon>
        <taxon>Duplodnaviria</taxon>
        <taxon>Heunggongvirae</taxon>
        <taxon>Uroviricota</taxon>
        <taxon>Caudoviricetes</taxon>
    </lineage>
</organism>
<name>A0A8S5T5Q2_9CAUD</name>
<evidence type="ECO:0000259" key="1">
    <source>
        <dbReference type="Pfam" id="PF23911"/>
    </source>
</evidence>
<reference evidence="2" key="1">
    <citation type="journal article" date="2021" name="Proc. Natl. Acad. Sci. U.S.A.">
        <title>A Catalog of Tens of Thousands of Viruses from Human Metagenomes Reveals Hidden Associations with Chronic Diseases.</title>
        <authorList>
            <person name="Tisza M.J."/>
            <person name="Buck C.B."/>
        </authorList>
    </citation>
    <scope>NUCLEOTIDE SEQUENCE</scope>
    <source>
        <strain evidence="2">CtGpg14</strain>
    </source>
</reference>
<accession>A0A8S5T5Q2</accession>
<proteinExistence type="predicted"/>
<protein>
    <recommendedName>
        <fullName evidence="1">DUF7253 domain-containing protein</fullName>
    </recommendedName>
</protein>
<dbReference type="Pfam" id="PF23911">
    <property type="entry name" value="DUF7253"/>
    <property type="match status" value="1"/>
</dbReference>
<evidence type="ECO:0000313" key="2">
    <source>
        <dbReference type="EMBL" id="DAF58569.1"/>
    </source>
</evidence>
<sequence>MRTTIDILVRGIEETEVKPGVYSYEYTRYRKVPANIVENRRYDISDSQRINENIKSNFDFSFVFANDDTDRVNRIWYVIYKNQVYSVSKILNYPPRVRIVPDGVMSLEDMNQLGVVIKDYD</sequence>